<keyword evidence="1" id="KW-0812">Transmembrane</keyword>
<feature type="transmembrane region" description="Helical" evidence="1">
    <location>
        <begin position="156"/>
        <end position="176"/>
    </location>
</feature>
<gene>
    <name evidence="2" type="ORF">Pla52n_58880</name>
</gene>
<accession>A0A5C6A1W9</accession>
<feature type="transmembrane region" description="Helical" evidence="1">
    <location>
        <begin position="188"/>
        <end position="209"/>
    </location>
</feature>
<proteinExistence type="predicted"/>
<evidence type="ECO:0000313" key="3">
    <source>
        <dbReference type="Proteomes" id="UP000320176"/>
    </source>
</evidence>
<feature type="transmembrane region" description="Helical" evidence="1">
    <location>
        <begin position="123"/>
        <end position="144"/>
    </location>
</feature>
<dbReference type="RefSeq" id="WP_197455010.1">
    <property type="nucleotide sequence ID" value="NZ_CP151726.1"/>
</dbReference>
<dbReference type="Proteomes" id="UP000320176">
    <property type="component" value="Unassembled WGS sequence"/>
</dbReference>
<keyword evidence="3" id="KW-1185">Reference proteome</keyword>
<feature type="transmembrane region" description="Helical" evidence="1">
    <location>
        <begin position="12"/>
        <end position="31"/>
    </location>
</feature>
<evidence type="ECO:0008006" key="4">
    <source>
        <dbReference type="Google" id="ProtNLM"/>
    </source>
</evidence>
<sequence length="226" mass="26137">MMREFIGQPTPWRLLKWWALAMAFWIGWRILTPFPHYLPPDFGFGFLRNKSEYFYRSGYFVGFYLHIFAAPTALFIGGFQMSGTIRRRWPRLHRHAGQVYVAIVLLAAAPGGLVMATKSFGGWSTTICFSAIALTTWLATFLGWRAAIRFDFRAHALWMIRSYVLMMSAVFLRLGHFALLRTGWSLELTYQIAAWASWLLPMLVLEILVRQPFQADTPSRRSAWKG</sequence>
<comment type="caution">
    <text evidence="2">The sequence shown here is derived from an EMBL/GenBank/DDBJ whole genome shotgun (WGS) entry which is preliminary data.</text>
</comment>
<protein>
    <recommendedName>
        <fullName evidence="4">Membrane protein (DUF2306)</fullName>
    </recommendedName>
</protein>
<name>A0A5C6A1W9_9BACT</name>
<keyword evidence="1" id="KW-0472">Membrane</keyword>
<evidence type="ECO:0000256" key="1">
    <source>
        <dbReference type="SAM" id="Phobius"/>
    </source>
</evidence>
<organism evidence="2 3">
    <name type="scientific">Stieleria varia</name>
    <dbReference type="NCBI Taxonomy" id="2528005"/>
    <lineage>
        <taxon>Bacteria</taxon>
        <taxon>Pseudomonadati</taxon>
        <taxon>Planctomycetota</taxon>
        <taxon>Planctomycetia</taxon>
        <taxon>Pirellulales</taxon>
        <taxon>Pirellulaceae</taxon>
        <taxon>Stieleria</taxon>
    </lineage>
</organism>
<dbReference type="AlphaFoldDB" id="A0A5C6A1W9"/>
<reference evidence="2 3" key="1">
    <citation type="submission" date="2019-02" db="EMBL/GenBank/DDBJ databases">
        <title>Deep-cultivation of Planctomycetes and their phenomic and genomic characterization uncovers novel biology.</title>
        <authorList>
            <person name="Wiegand S."/>
            <person name="Jogler M."/>
            <person name="Boedeker C."/>
            <person name="Pinto D."/>
            <person name="Vollmers J."/>
            <person name="Rivas-Marin E."/>
            <person name="Kohn T."/>
            <person name="Peeters S.H."/>
            <person name="Heuer A."/>
            <person name="Rast P."/>
            <person name="Oberbeckmann S."/>
            <person name="Bunk B."/>
            <person name="Jeske O."/>
            <person name="Meyerdierks A."/>
            <person name="Storesund J.E."/>
            <person name="Kallscheuer N."/>
            <person name="Luecker S."/>
            <person name="Lage O.M."/>
            <person name="Pohl T."/>
            <person name="Merkel B.J."/>
            <person name="Hornburger P."/>
            <person name="Mueller R.-W."/>
            <person name="Bruemmer F."/>
            <person name="Labrenz M."/>
            <person name="Spormann A.M."/>
            <person name="Op Den Camp H."/>
            <person name="Overmann J."/>
            <person name="Amann R."/>
            <person name="Jetten M.S.M."/>
            <person name="Mascher T."/>
            <person name="Medema M.H."/>
            <person name="Devos D.P."/>
            <person name="Kaster A.-K."/>
            <person name="Ovreas L."/>
            <person name="Rohde M."/>
            <person name="Galperin M.Y."/>
            <person name="Jogler C."/>
        </authorList>
    </citation>
    <scope>NUCLEOTIDE SEQUENCE [LARGE SCALE GENOMIC DNA]</scope>
    <source>
        <strain evidence="2 3">Pla52n</strain>
    </source>
</reference>
<dbReference type="Pfam" id="PF10067">
    <property type="entry name" value="DUF2306"/>
    <property type="match status" value="1"/>
</dbReference>
<feature type="transmembrane region" description="Helical" evidence="1">
    <location>
        <begin position="59"/>
        <end position="79"/>
    </location>
</feature>
<dbReference type="InterPro" id="IPR018750">
    <property type="entry name" value="DUF2306_membrane"/>
</dbReference>
<dbReference type="EMBL" id="SJPN01000009">
    <property type="protein sequence ID" value="TWT93231.1"/>
    <property type="molecule type" value="Genomic_DNA"/>
</dbReference>
<keyword evidence="1" id="KW-1133">Transmembrane helix</keyword>
<feature type="transmembrane region" description="Helical" evidence="1">
    <location>
        <begin position="99"/>
        <end position="117"/>
    </location>
</feature>
<evidence type="ECO:0000313" key="2">
    <source>
        <dbReference type="EMBL" id="TWT93231.1"/>
    </source>
</evidence>